<feature type="transmembrane region" description="Helical" evidence="2">
    <location>
        <begin position="143"/>
        <end position="162"/>
    </location>
</feature>
<evidence type="ECO:0000256" key="2">
    <source>
        <dbReference type="SAM" id="Phobius"/>
    </source>
</evidence>
<evidence type="ECO:0000313" key="3">
    <source>
        <dbReference type="EMBL" id="MBB5283411.1"/>
    </source>
</evidence>
<dbReference type="Pfam" id="PF22503">
    <property type="entry name" value="DUF6992"/>
    <property type="match status" value="1"/>
</dbReference>
<dbReference type="EMBL" id="JACHGF010000002">
    <property type="protein sequence ID" value="MBB5283411.1"/>
    <property type="molecule type" value="Genomic_DNA"/>
</dbReference>
<protein>
    <submittedName>
        <fullName evidence="3">Uncharacterized protein</fullName>
    </submittedName>
</protein>
<dbReference type="InterPro" id="IPR054261">
    <property type="entry name" value="DUF6992"/>
</dbReference>
<keyword evidence="4" id="KW-1185">Reference proteome</keyword>
<organism evidence="3 4">
    <name type="scientific">Rhabdobacter roseus</name>
    <dbReference type="NCBI Taxonomy" id="1655419"/>
    <lineage>
        <taxon>Bacteria</taxon>
        <taxon>Pseudomonadati</taxon>
        <taxon>Bacteroidota</taxon>
        <taxon>Cytophagia</taxon>
        <taxon>Cytophagales</taxon>
        <taxon>Cytophagaceae</taxon>
        <taxon>Rhabdobacter</taxon>
    </lineage>
</organism>
<keyword evidence="2" id="KW-0472">Membrane</keyword>
<evidence type="ECO:0000313" key="4">
    <source>
        <dbReference type="Proteomes" id="UP000557307"/>
    </source>
</evidence>
<reference evidence="3 4" key="1">
    <citation type="submission" date="2020-08" db="EMBL/GenBank/DDBJ databases">
        <title>Genomic Encyclopedia of Type Strains, Phase IV (KMG-IV): sequencing the most valuable type-strain genomes for metagenomic binning, comparative biology and taxonomic classification.</title>
        <authorList>
            <person name="Goeker M."/>
        </authorList>
    </citation>
    <scope>NUCLEOTIDE SEQUENCE [LARGE SCALE GENOMIC DNA]</scope>
    <source>
        <strain evidence="3 4">DSM 105074</strain>
    </source>
</reference>
<proteinExistence type="predicted"/>
<dbReference type="AlphaFoldDB" id="A0A840TJ46"/>
<feature type="region of interest" description="Disordered" evidence="1">
    <location>
        <begin position="38"/>
        <end position="60"/>
    </location>
</feature>
<evidence type="ECO:0000256" key="1">
    <source>
        <dbReference type="SAM" id="MobiDB-lite"/>
    </source>
</evidence>
<gene>
    <name evidence="3" type="ORF">HNQ92_001537</name>
</gene>
<accession>A0A840TJ46</accession>
<comment type="caution">
    <text evidence="3">The sequence shown here is derived from an EMBL/GenBank/DDBJ whole genome shotgun (WGS) entry which is preliminary data.</text>
</comment>
<feature type="transmembrane region" description="Helical" evidence="2">
    <location>
        <begin position="182"/>
        <end position="201"/>
    </location>
</feature>
<keyword evidence="2" id="KW-0812">Transmembrane</keyword>
<sequence>MAFPRPKSTRELMRLSFSGYLHRYLYATSPAIHPFTSTMRPELSSTHPAEPNIEQEKPTVPGPNCLQEHIVTHAKVLLGWAVANLLLGGGGMFLSAGQFHHFLHMNAAWGSINLVVAIILWYKNAHHRPMAAATERYAHFKRLLLVNVGLDLGYLVVAYWFLQKAALSEAFGDYFRGFGHSIFLQGTVLLACDLVSLSILFSRRGRFMGKHL</sequence>
<feature type="transmembrane region" description="Helical" evidence="2">
    <location>
        <begin position="76"/>
        <end position="96"/>
    </location>
</feature>
<keyword evidence="2" id="KW-1133">Transmembrane helix</keyword>
<dbReference type="Proteomes" id="UP000557307">
    <property type="component" value="Unassembled WGS sequence"/>
</dbReference>
<name>A0A840TJ46_9BACT</name>
<feature type="compositionally biased region" description="Polar residues" evidence="1">
    <location>
        <begin position="38"/>
        <end position="47"/>
    </location>
</feature>
<feature type="transmembrane region" description="Helical" evidence="2">
    <location>
        <begin position="102"/>
        <end position="122"/>
    </location>
</feature>